<evidence type="ECO:0000256" key="3">
    <source>
        <dbReference type="ARBA" id="ARBA00022705"/>
    </source>
</evidence>
<dbReference type="GO" id="GO:0005524">
    <property type="term" value="F:ATP binding"/>
    <property type="evidence" value="ECO:0007669"/>
    <property type="project" value="InterPro"/>
</dbReference>
<feature type="chain" id="PRO_5013314659" evidence="7">
    <location>
        <begin position="20"/>
        <end position="282"/>
    </location>
</feature>
<dbReference type="Pfam" id="PF14743">
    <property type="entry name" value="DNA_ligase_OB_2"/>
    <property type="match status" value="1"/>
</dbReference>
<dbReference type="STRING" id="1117707.VQ7734_01947"/>
<dbReference type="Gene3D" id="3.30.1490.70">
    <property type="match status" value="1"/>
</dbReference>
<evidence type="ECO:0000256" key="5">
    <source>
        <dbReference type="ARBA" id="ARBA00023204"/>
    </source>
</evidence>
<keyword evidence="7" id="KW-0732">Signal</keyword>
<dbReference type="SUPFAM" id="SSF56091">
    <property type="entry name" value="DNA ligase/mRNA capping enzyme, catalytic domain"/>
    <property type="match status" value="1"/>
</dbReference>
<dbReference type="EC" id="6.5.1.1" evidence="10"/>
<evidence type="ECO:0000259" key="8">
    <source>
        <dbReference type="Pfam" id="PF01068"/>
    </source>
</evidence>
<name>A0A1M7YUC7_9VIBR</name>
<dbReference type="InterPro" id="IPR012310">
    <property type="entry name" value="DNA_ligase_ATP-dep_cent"/>
</dbReference>
<keyword evidence="11" id="KW-1185">Reference proteome</keyword>
<reference evidence="11" key="1">
    <citation type="submission" date="2016-12" db="EMBL/GenBank/DDBJ databases">
        <authorList>
            <person name="Rodrigo-Torres L."/>
            <person name="Arahal R.D."/>
            <person name="Lucena T."/>
        </authorList>
    </citation>
    <scope>NUCLEOTIDE SEQUENCE [LARGE SCALE GENOMIC DNA]</scope>
</reference>
<protein>
    <submittedName>
        <fullName evidence="10">DNA ligase</fullName>
        <ecNumber evidence="10">6.5.1.1</ecNumber>
    </submittedName>
</protein>
<dbReference type="PROSITE" id="PS00333">
    <property type="entry name" value="DNA_LIGASE_A2"/>
    <property type="match status" value="1"/>
</dbReference>
<keyword evidence="4" id="KW-0227">DNA damage</keyword>
<dbReference type="GO" id="GO:0006310">
    <property type="term" value="P:DNA recombination"/>
    <property type="evidence" value="ECO:0007669"/>
    <property type="project" value="InterPro"/>
</dbReference>
<dbReference type="OrthoDB" id="9782700at2"/>
<dbReference type="Gene3D" id="3.30.470.30">
    <property type="entry name" value="DNA ligase/mRNA capping enzyme"/>
    <property type="match status" value="1"/>
</dbReference>
<dbReference type="GO" id="GO:0003910">
    <property type="term" value="F:DNA ligase (ATP) activity"/>
    <property type="evidence" value="ECO:0007669"/>
    <property type="project" value="UniProtKB-EC"/>
</dbReference>
<dbReference type="Gene3D" id="2.40.50.140">
    <property type="entry name" value="Nucleic acid-binding proteins"/>
    <property type="match status" value="1"/>
</dbReference>
<accession>A0A1M7YUC7</accession>
<evidence type="ECO:0000256" key="1">
    <source>
        <dbReference type="ARBA" id="ARBA00001968"/>
    </source>
</evidence>
<evidence type="ECO:0000313" key="11">
    <source>
        <dbReference type="Proteomes" id="UP000184600"/>
    </source>
</evidence>
<keyword evidence="5" id="KW-0234">DNA repair</keyword>
<evidence type="ECO:0000256" key="4">
    <source>
        <dbReference type="ARBA" id="ARBA00022763"/>
    </source>
</evidence>
<dbReference type="SUPFAM" id="SSF50249">
    <property type="entry name" value="Nucleic acid-binding proteins"/>
    <property type="match status" value="1"/>
</dbReference>
<dbReference type="InterPro" id="IPR012340">
    <property type="entry name" value="NA-bd_OB-fold"/>
</dbReference>
<evidence type="ECO:0000256" key="6">
    <source>
        <dbReference type="ARBA" id="ARBA00034003"/>
    </source>
</evidence>
<dbReference type="InterPro" id="IPR029319">
    <property type="entry name" value="DNA_ligase_OB"/>
</dbReference>
<sequence>MKMKILYLAVLTLSHPAYAILLQAPEPVMLAESYQENTSFPFAAYRMSEKLDGIRGIWDGSVLKSRTGQIIHAPDWFYPLLPPFPVEGELWAGRGNFHLVQQTVLDQTPNPEAWKKISFVLFDIPFGKGGYQSRYETIQKWLSGREPDAHLRLIEQYPVLSRKHLQAFMAQVVRQSGEGVMLKNWQSAYQSGRSHDLLKYKPYIDDEAQVLGYKKGQGKYLHQVGALYVRNHQGIRFYIGSGLSDEQRAAPPPVGSWITYRYDRLTDKGKPRFPRLLRERVN</sequence>
<dbReference type="InterPro" id="IPR016059">
    <property type="entry name" value="DNA_ligase_ATP-dep_CS"/>
</dbReference>
<dbReference type="InterPro" id="IPR050326">
    <property type="entry name" value="NAD_dep_DNA_ligaseB"/>
</dbReference>
<evidence type="ECO:0000259" key="9">
    <source>
        <dbReference type="Pfam" id="PF14743"/>
    </source>
</evidence>
<organism evidence="10 11">
    <name type="scientific">Vibrio quintilis</name>
    <dbReference type="NCBI Taxonomy" id="1117707"/>
    <lineage>
        <taxon>Bacteria</taxon>
        <taxon>Pseudomonadati</taxon>
        <taxon>Pseudomonadota</taxon>
        <taxon>Gammaproteobacteria</taxon>
        <taxon>Vibrionales</taxon>
        <taxon>Vibrionaceae</taxon>
        <taxon>Vibrio</taxon>
    </lineage>
</organism>
<keyword evidence="2 10" id="KW-0436">Ligase</keyword>
<proteinExistence type="predicted"/>
<keyword evidence="3" id="KW-0235">DNA replication</keyword>
<dbReference type="EMBL" id="FRFG01000022">
    <property type="protein sequence ID" value="SHO56178.1"/>
    <property type="molecule type" value="Genomic_DNA"/>
</dbReference>
<comment type="cofactor">
    <cofactor evidence="1">
        <name>a divalent metal cation</name>
        <dbReference type="ChEBI" id="CHEBI:60240"/>
    </cofactor>
</comment>
<feature type="domain" description="ATP-dependent DNA ligase family profile" evidence="8">
    <location>
        <begin position="115"/>
        <end position="201"/>
    </location>
</feature>
<dbReference type="Pfam" id="PF01068">
    <property type="entry name" value="DNA_ligase_A_M"/>
    <property type="match status" value="1"/>
</dbReference>
<evidence type="ECO:0000256" key="2">
    <source>
        <dbReference type="ARBA" id="ARBA00022598"/>
    </source>
</evidence>
<dbReference type="CDD" id="cd07896">
    <property type="entry name" value="Adenylation_kDNA_ligase_like"/>
    <property type="match status" value="1"/>
</dbReference>
<dbReference type="AlphaFoldDB" id="A0A1M7YUC7"/>
<dbReference type="RefSeq" id="WP_073581902.1">
    <property type="nucleotide sequence ID" value="NZ_AP024897.1"/>
</dbReference>
<feature type="signal peptide" evidence="7">
    <location>
        <begin position="1"/>
        <end position="19"/>
    </location>
</feature>
<dbReference type="NCBIfam" id="NF006592">
    <property type="entry name" value="PRK09125.1"/>
    <property type="match status" value="1"/>
</dbReference>
<dbReference type="Proteomes" id="UP000184600">
    <property type="component" value="Unassembled WGS sequence"/>
</dbReference>
<gene>
    <name evidence="10" type="primary">ligA_1</name>
    <name evidence="10" type="ORF">VQ7734_01947</name>
</gene>
<dbReference type="CDD" id="cd08041">
    <property type="entry name" value="OBF_kDNA_ligase_like"/>
    <property type="match status" value="1"/>
</dbReference>
<dbReference type="GO" id="GO:0006281">
    <property type="term" value="P:DNA repair"/>
    <property type="evidence" value="ECO:0007669"/>
    <property type="project" value="UniProtKB-KW"/>
</dbReference>
<comment type="catalytic activity">
    <reaction evidence="6">
        <text>ATP + (deoxyribonucleotide)n-3'-hydroxyl + 5'-phospho-(deoxyribonucleotide)m = (deoxyribonucleotide)n+m + AMP + diphosphate.</text>
        <dbReference type="EC" id="6.5.1.1"/>
    </reaction>
</comment>
<evidence type="ECO:0000256" key="7">
    <source>
        <dbReference type="SAM" id="SignalP"/>
    </source>
</evidence>
<dbReference type="PANTHER" id="PTHR47810">
    <property type="entry name" value="DNA LIGASE"/>
    <property type="match status" value="1"/>
</dbReference>
<feature type="domain" description="DNA ligase OB-like" evidence="9">
    <location>
        <begin position="215"/>
        <end position="280"/>
    </location>
</feature>
<evidence type="ECO:0000313" key="10">
    <source>
        <dbReference type="EMBL" id="SHO56178.1"/>
    </source>
</evidence>
<dbReference type="PANTHER" id="PTHR47810:SF1">
    <property type="entry name" value="DNA LIGASE B"/>
    <property type="match status" value="1"/>
</dbReference>
<dbReference type="GO" id="GO:0006260">
    <property type="term" value="P:DNA replication"/>
    <property type="evidence" value="ECO:0007669"/>
    <property type="project" value="UniProtKB-KW"/>
</dbReference>